<comment type="caution">
    <text evidence="1">The sequence shown here is derived from an EMBL/GenBank/DDBJ whole genome shotgun (WGS) entry which is preliminary data.</text>
</comment>
<dbReference type="RefSeq" id="WP_129794684.1">
    <property type="nucleotide sequence ID" value="NZ_JAKNFB010000005.1"/>
</dbReference>
<dbReference type="AlphaFoldDB" id="A0A4V1YAH5"/>
<dbReference type="InterPro" id="IPR056951">
    <property type="entry name" value="Phage_connect_2"/>
</dbReference>
<reference evidence="1 2" key="1">
    <citation type="journal article" date="2019" name="Science, e1252229">
        <title>Invertible promoters mediate bacterial phase variation, antibiotic resistance, and host adaptation in the gut.</title>
        <authorList>
            <person name="Jiang X."/>
            <person name="Hall A.B."/>
            <person name="Arthur T.D."/>
            <person name="Plichta D.R."/>
            <person name="Covington C.T."/>
            <person name="Poyet M."/>
            <person name="Crothers J."/>
            <person name="Moses P.L."/>
            <person name="Tolonen A.C."/>
            <person name="Vlamakis H."/>
            <person name="Alm E.J."/>
            <person name="Xavier R.J."/>
        </authorList>
    </citation>
    <scope>NUCLEOTIDE SEQUENCE [LARGE SCALE GENOMIC DNA]</scope>
    <source>
        <strain evidence="2">aa_0143</strain>
    </source>
</reference>
<proteinExistence type="predicted"/>
<dbReference type="Pfam" id="PF24829">
    <property type="entry name" value="Phage_connect_2"/>
    <property type="match status" value="1"/>
</dbReference>
<evidence type="ECO:0000313" key="1">
    <source>
        <dbReference type="EMBL" id="RYS81736.1"/>
    </source>
</evidence>
<gene>
    <name evidence="1" type="ORF">EAI93_02535</name>
</gene>
<organism evidence="1 2">
    <name type="scientific">[Ruminococcus] torques</name>
    <dbReference type="NCBI Taxonomy" id="33039"/>
    <lineage>
        <taxon>Bacteria</taxon>
        <taxon>Bacillati</taxon>
        <taxon>Bacillota</taxon>
        <taxon>Clostridia</taxon>
        <taxon>Lachnospirales</taxon>
        <taxon>Lachnospiraceae</taxon>
        <taxon>Mediterraneibacter</taxon>
    </lineage>
</organism>
<dbReference type="EMBL" id="RCYR01000002">
    <property type="protein sequence ID" value="RYS81736.1"/>
    <property type="molecule type" value="Genomic_DNA"/>
</dbReference>
<sequence length="176" mass="20000">MESVLTSIKKMLGITEEYEHFDSDIIMHINSVFMILTQLGVGPPSGFFIQDKTSTWKEFISDETKLQLVKSYMHMKVKLLFDPPLSSAVIASMEKMIAEAEWRLNVAAETNIEKSEEHESYDGEYKITPKAFDSQTLDTENKILERNIVITEVPYYETGNEANGVTSYIAKEGNSK</sequence>
<name>A0A4V1YAH5_9FIRM</name>
<accession>A0A4V1YAH5</accession>
<evidence type="ECO:0000313" key="2">
    <source>
        <dbReference type="Proteomes" id="UP000292665"/>
    </source>
</evidence>
<dbReference type="Proteomes" id="UP000292665">
    <property type="component" value="Unassembled WGS sequence"/>
</dbReference>
<protein>
    <submittedName>
        <fullName evidence="1">Structural protein</fullName>
    </submittedName>
</protein>